<dbReference type="GO" id="GO:0005886">
    <property type="term" value="C:plasma membrane"/>
    <property type="evidence" value="ECO:0007669"/>
    <property type="project" value="UniProtKB-SubCell"/>
</dbReference>
<feature type="transmembrane region" description="Helical" evidence="7">
    <location>
        <begin position="266"/>
        <end position="292"/>
    </location>
</feature>
<keyword evidence="11" id="KW-1185">Reference proteome</keyword>
<accession>A0A1T3P3D2</accession>
<dbReference type="Pfam" id="PF02687">
    <property type="entry name" value="FtsX"/>
    <property type="match status" value="2"/>
</dbReference>
<dbReference type="PANTHER" id="PTHR30572:SF4">
    <property type="entry name" value="ABC TRANSPORTER PERMEASE YTRF"/>
    <property type="match status" value="1"/>
</dbReference>
<dbReference type="Pfam" id="PF12704">
    <property type="entry name" value="MacB_PCD"/>
    <property type="match status" value="2"/>
</dbReference>
<evidence type="ECO:0000256" key="7">
    <source>
        <dbReference type="SAM" id="Phobius"/>
    </source>
</evidence>
<keyword evidence="2" id="KW-1003">Cell membrane</keyword>
<evidence type="ECO:0000256" key="1">
    <source>
        <dbReference type="ARBA" id="ARBA00004651"/>
    </source>
</evidence>
<organism evidence="10 11">
    <name type="scientific">Embleya scabrispora</name>
    <dbReference type="NCBI Taxonomy" id="159449"/>
    <lineage>
        <taxon>Bacteria</taxon>
        <taxon>Bacillati</taxon>
        <taxon>Actinomycetota</taxon>
        <taxon>Actinomycetes</taxon>
        <taxon>Kitasatosporales</taxon>
        <taxon>Streptomycetaceae</taxon>
        <taxon>Embleya</taxon>
    </lineage>
</organism>
<evidence type="ECO:0000256" key="6">
    <source>
        <dbReference type="ARBA" id="ARBA00038076"/>
    </source>
</evidence>
<evidence type="ECO:0000256" key="3">
    <source>
        <dbReference type="ARBA" id="ARBA00022692"/>
    </source>
</evidence>
<dbReference type="InterPro" id="IPR003838">
    <property type="entry name" value="ABC3_permease_C"/>
</dbReference>
<dbReference type="RefSeq" id="WP_078977890.1">
    <property type="nucleotide sequence ID" value="NZ_MWQN01000001.1"/>
</dbReference>
<feature type="domain" description="ABC3 transporter permease C-terminal" evidence="8">
    <location>
        <begin position="271"/>
        <end position="391"/>
    </location>
</feature>
<dbReference type="EMBL" id="MWQN01000001">
    <property type="protein sequence ID" value="OPC83608.1"/>
    <property type="molecule type" value="Genomic_DNA"/>
</dbReference>
<feature type="transmembrane region" description="Helical" evidence="7">
    <location>
        <begin position="727"/>
        <end position="752"/>
    </location>
</feature>
<feature type="transmembrane region" description="Helical" evidence="7">
    <location>
        <begin position="493"/>
        <end position="514"/>
    </location>
</feature>
<proteinExistence type="inferred from homology"/>
<name>A0A1T3P3D2_9ACTN</name>
<evidence type="ECO:0000256" key="4">
    <source>
        <dbReference type="ARBA" id="ARBA00022989"/>
    </source>
</evidence>
<keyword evidence="4 7" id="KW-1133">Transmembrane helix</keyword>
<feature type="transmembrane region" description="Helical" evidence="7">
    <location>
        <begin position="321"/>
        <end position="345"/>
    </location>
</feature>
<keyword evidence="5 7" id="KW-0472">Membrane</keyword>
<evidence type="ECO:0008006" key="12">
    <source>
        <dbReference type="Google" id="ProtNLM"/>
    </source>
</evidence>
<evidence type="ECO:0000313" key="10">
    <source>
        <dbReference type="EMBL" id="OPC83608.1"/>
    </source>
</evidence>
<dbReference type="PANTHER" id="PTHR30572">
    <property type="entry name" value="MEMBRANE COMPONENT OF TRANSPORTER-RELATED"/>
    <property type="match status" value="1"/>
</dbReference>
<feature type="domain" description="MacB-like periplasmic core" evidence="9">
    <location>
        <begin position="17"/>
        <end position="234"/>
    </location>
</feature>
<comment type="subcellular location">
    <subcellularLocation>
        <location evidence="1">Cell membrane</location>
        <topology evidence="1">Multi-pass membrane protein</topology>
    </subcellularLocation>
</comment>
<evidence type="ECO:0000256" key="5">
    <source>
        <dbReference type="ARBA" id="ARBA00023136"/>
    </source>
</evidence>
<gene>
    <name evidence="10" type="ORF">B4N89_24065</name>
</gene>
<feature type="domain" description="ABC3 transporter permease C-terminal" evidence="8">
    <location>
        <begin position="731"/>
        <end position="847"/>
    </location>
</feature>
<dbReference type="Proteomes" id="UP000190037">
    <property type="component" value="Unassembled WGS sequence"/>
</dbReference>
<dbReference type="InterPro" id="IPR025857">
    <property type="entry name" value="MacB_PCD"/>
</dbReference>
<protein>
    <recommendedName>
        <fullName evidence="12">ABC transporter permease</fullName>
    </recommendedName>
</protein>
<feature type="transmembrane region" description="Helical" evidence="7">
    <location>
        <begin position="365"/>
        <end position="383"/>
    </location>
</feature>
<reference evidence="10 11" key="1">
    <citation type="submission" date="2017-03" db="EMBL/GenBank/DDBJ databases">
        <title>Draft genome sequence of Streptomyces scabrisporus NF3, endophyte isolated from Amphipterygium adstringens.</title>
        <authorList>
            <person name="Vazquez M."/>
            <person name="Ceapa C.D."/>
            <person name="Rodriguez Luna D."/>
            <person name="Sanchez Esquivel S."/>
        </authorList>
    </citation>
    <scope>NUCLEOTIDE SEQUENCE [LARGE SCALE GENOMIC DNA]</scope>
    <source>
        <strain evidence="10 11">NF3</strain>
    </source>
</reference>
<dbReference type="OrthoDB" id="9780560at2"/>
<feature type="transmembrane region" description="Helical" evidence="7">
    <location>
        <begin position="820"/>
        <end position="840"/>
    </location>
</feature>
<sequence>MLKATFRSFLAHKARMILSALAILLSVAFVAGTLMFTDTIGKTFNELSRTAAADVTVKPKKEFREDRLGKSGQQPTVPDSIVAAARSVPGVADAHPDVTVTNVIVVDGKGKKVGLTSDPQVQAADWFPTKQSSVVLADGKAPQGPGEVILDSDSADHNKVRLGDKVHVVAAPGAFDATVVGLADFKTINPGTTMLFLDGAAARDRLLGKPGVVTSVSLTAEPGVDQKELKARVVAKLGADVDVRTRTEEADDASADLGQALDVIKYALLGFAGVSLLVGTFLIFNTFSMLVAQRTRELGLMRAIGAGRADVNRSVLVEATLLAVVGSTLGLLGGLGLAQGLLTLMKSLGVDLKGAPLVIKPATPIIAYTVGVVVTLVAAYLPARRAARVSPMAALREAGAPPVKSLRGRAVGGTAVTALGALGLAIGASATKLDAAHGLALAGGLVGTLVGFIVLGPVLARAVIPWLAGAFPRLFGTVGRLSRENALRNPRRTGATAAALMIGVALVASLSVVATSMKDSVGKQIDQRLGADYTLESDGGLNFSHDVAETVRKVSGVSNVVRQRETEAKVLFNGSSENITVTGADPGIDAMLKQKYTAGSAPDGLAPGRIALPRSYVKKHDLGVGGTVTLRTPNGRTADLRVGAVIDDEGIGVASAGSGAVGLDTLAKLVPDLLDSVIMANVADGAKSSTVRAALEAALKPYPQVQLRDQADYKQTVQDQTNIILRLVYGLLGLAIIIAILGVVNTLALSVIERTREIGLLRAIGMSRIQLRRMIRLESAVIAVFGAVLGLALGVGWGVAAQRMLASQGLDVLTVPWGTIVAVVVGAGVVGLLAALLPALRASRMNVLAAISTE</sequence>
<feature type="transmembrane region" description="Helical" evidence="7">
    <location>
        <begin position="780"/>
        <end position="800"/>
    </location>
</feature>
<comment type="caution">
    <text evidence="10">The sequence shown here is derived from an EMBL/GenBank/DDBJ whole genome shotgun (WGS) entry which is preliminary data.</text>
</comment>
<evidence type="ECO:0000259" key="9">
    <source>
        <dbReference type="Pfam" id="PF12704"/>
    </source>
</evidence>
<keyword evidence="3 7" id="KW-0812">Transmembrane</keyword>
<dbReference type="InterPro" id="IPR050250">
    <property type="entry name" value="Macrolide_Exporter_MacB"/>
</dbReference>
<feature type="transmembrane region" description="Helical" evidence="7">
    <location>
        <begin position="410"/>
        <end position="430"/>
    </location>
</feature>
<dbReference type="STRING" id="159449.B4N89_24065"/>
<comment type="similarity">
    <text evidence="6">Belongs to the ABC-4 integral membrane protein family.</text>
</comment>
<dbReference type="GO" id="GO:0022857">
    <property type="term" value="F:transmembrane transporter activity"/>
    <property type="evidence" value="ECO:0007669"/>
    <property type="project" value="TreeGrafter"/>
</dbReference>
<feature type="domain" description="MacB-like periplasmic core" evidence="9">
    <location>
        <begin position="493"/>
        <end position="697"/>
    </location>
</feature>
<evidence type="ECO:0000259" key="8">
    <source>
        <dbReference type="Pfam" id="PF02687"/>
    </source>
</evidence>
<evidence type="ECO:0000313" key="11">
    <source>
        <dbReference type="Proteomes" id="UP000190037"/>
    </source>
</evidence>
<evidence type="ECO:0000256" key="2">
    <source>
        <dbReference type="ARBA" id="ARBA00022475"/>
    </source>
</evidence>
<dbReference type="AlphaFoldDB" id="A0A1T3P3D2"/>